<feature type="compositionally biased region" description="Basic and acidic residues" evidence="1">
    <location>
        <begin position="411"/>
        <end position="424"/>
    </location>
</feature>
<keyword evidence="2" id="KW-0812">Transmembrane</keyword>
<evidence type="ECO:0000256" key="1">
    <source>
        <dbReference type="SAM" id="MobiDB-lite"/>
    </source>
</evidence>
<accession>A0A7S0NJ34</accession>
<dbReference type="InterPro" id="IPR037185">
    <property type="entry name" value="EmrE-like"/>
</dbReference>
<feature type="region of interest" description="Disordered" evidence="1">
    <location>
        <begin position="384"/>
        <end position="432"/>
    </location>
</feature>
<feature type="transmembrane region" description="Helical" evidence="2">
    <location>
        <begin position="79"/>
        <end position="99"/>
    </location>
</feature>
<dbReference type="SUPFAM" id="SSF103481">
    <property type="entry name" value="Multidrug resistance efflux transporter EmrE"/>
    <property type="match status" value="1"/>
</dbReference>
<protein>
    <recommendedName>
        <fullName evidence="4">Drug/Metabolite transporter superfamily</fullName>
    </recommendedName>
</protein>
<evidence type="ECO:0000256" key="2">
    <source>
        <dbReference type="SAM" id="Phobius"/>
    </source>
</evidence>
<dbReference type="EMBL" id="HBEQ01004414">
    <property type="protein sequence ID" value="CAD8516046.1"/>
    <property type="molecule type" value="Transcribed_RNA"/>
</dbReference>
<name>A0A7S0NJ34_MICPS</name>
<evidence type="ECO:0000313" key="3">
    <source>
        <dbReference type="EMBL" id="CAD8516046.1"/>
    </source>
</evidence>
<feature type="transmembrane region" description="Helical" evidence="2">
    <location>
        <begin position="41"/>
        <end position="59"/>
    </location>
</feature>
<keyword evidence="2" id="KW-0472">Membrane</keyword>
<sequence>MAVDNGLLAPLAMFIIAGAYYFLSAQRIINEDFVDASVRQMVGLMYISDVGFNLVASRLSKSKGKTKASKKAPTGTPGLVLNLLPLTDLVGLVCAFEAIRLAGSGFHQTVGGASIPISCLLNVLITGKVFSTGQLTGISIVIIGLAVKAKALLDSNDDATGFPALAVTHVLVSCVGYALRGIAMEYLSDNGVDGRTMTMRMGITGAACWGAYTLAFTASDLGAKVIEPFSEASSRVGVVASFALYASHALSRGLASGTITRIVRIGGATALSLAQVTRASIIILLSSVAFCGVDERQCLDAYGAASAALVIAGSAYYGNAKSFEEELDDLIDPDVADEMDSVIGEAEEILEELVDLYAEEHGSEPTEDEFLAWTESLKRAGAEAERKVSKKAATPKKVTPAKKPKKAAPAKAKETKSKAKETTTTRRRSARK</sequence>
<reference evidence="3" key="1">
    <citation type="submission" date="2021-01" db="EMBL/GenBank/DDBJ databases">
        <authorList>
            <person name="Corre E."/>
            <person name="Pelletier E."/>
            <person name="Niang G."/>
            <person name="Scheremetjew M."/>
            <person name="Finn R."/>
            <person name="Kale V."/>
            <person name="Holt S."/>
            <person name="Cochrane G."/>
            <person name="Meng A."/>
            <person name="Brown T."/>
            <person name="Cohen L."/>
        </authorList>
    </citation>
    <scope>NUCLEOTIDE SEQUENCE</scope>
    <source>
        <strain evidence="3">CCMP1723</strain>
    </source>
</reference>
<dbReference type="AlphaFoldDB" id="A0A7S0NJ34"/>
<feature type="transmembrane region" description="Helical" evidence="2">
    <location>
        <begin position="7"/>
        <end position="29"/>
    </location>
</feature>
<gene>
    <name evidence="3" type="ORF">MCOM1403_LOCUS3471</name>
</gene>
<evidence type="ECO:0008006" key="4">
    <source>
        <dbReference type="Google" id="ProtNLM"/>
    </source>
</evidence>
<keyword evidence="2" id="KW-1133">Transmembrane helix</keyword>
<feature type="compositionally biased region" description="Basic residues" evidence="1">
    <location>
        <begin position="388"/>
        <end position="408"/>
    </location>
</feature>
<proteinExistence type="predicted"/>
<feature type="transmembrane region" description="Helical" evidence="2">
    <location>
        <begin position="135"/>
        <end position="153"/>
    </location>
</feature>
<feature type="transmembrane region" description="Helical" evidence="2">
    <location>
        <begin position="159"/>
        <end position="179"/>
    </location>
</feature>
<organism evidence="3">
    <name type="scientific">Micromonas pusilla</name>
    <name type="common">Picoplanktonic green alga</name>
    <name type="synonym">Chromulina pusilla</name>
    <dbReference type="NCBI Taxonomy" id="38833"/>
    <lineage>
        <taxon>Eukaryota</taxon>
        <taxon>Viridiplantae</taxon>
        <taxon>Chlorophyta</taxon>
        <taxon>Mamiellophyceae</taxon>
        <taxon>Mamiellales</taxon>
        <taxon>Mamiellaceae</taxon>
        <taxon>Micromonas</taxon>
    </lineage>
</organism>